<feature type="region of interest" description="Disordered" evidence="12">
    <location>
        <begin position="1624"/>
        <end position="1748"/>
    </location>
</feature>
<keyword evidence="9" id="KW-0156">Chromatin regulator</keyword>
<evidence type="ECO:0000256" key="7">
    <source>
        <dbReference type="ARBA" id="ARBA00022806"/>
    </source>
</evidence>
<dbReference type="Gene3D" id="3.40.50.10810">
    <property type="entry name" value="Tandem AAA-ATPase domain"/>
    <property type="match status" value="1"/>
</dbReference>
<feature type="compositionally biased region" description="Basic and acidic residues" evidence="12">
    <location>
        <begin position="1115"/>
        <end position="1152"/>
    </location>
</feature>
<dbReference type="SMART" id="SM00487">
    <property type="entry name" value="DEXDc"/>
    <property type="match status" value="1"/>
</dbReference>
<feature type="compositionally biased region" description="Basic and acidic residues" evidence="12">
    <location>
        <begin position="1324"/>
        <end position="1352"/>
    </location>
</feature>
<feature type="compositionally biased region" description="Basic and acidic residues" evidence="12">
    <location>
        <begin position="1415"/>
        <end position="1439"/>
    </location>
</feature>
<dbReference type="PROSITE" id="PS51192">
    <property type="entry name" value="HELICASE_ATP_BIND_1"/>
    <property type="match status" value="1"/>
</dbReference>
<dbReference type="GO" id="GO:0045944">
    <property type="term" value="P:positive regulation of transcription by RNA polymerase II"/>
    <property type="evidence" value="ECO:0000318"/>
    <property type="project" value="GO_Central"/>
</dbReference>
<evidence type="ECO:0000256" key="2">
    <source>
        <dbReference type="ARBA" id="ARBA00008708"/>
    </source>
</evidence>
<comment type="subcellular location">
    <subcellularLocation>
        <location evidence="1">Nucleus</location>
    </subcellularLocation>
</comment>
<feature type="compositionally biased region" description="Acidic residues" evidence="12">
    <location>
        <begin position="1208"/>
        <end position="1218"/>
    </location>
</feature>
<keyword evidence="16" id="KW-1185">Reference proteome</keyword>
<proteinExistence type="inferred from homology"/>
<feature type="compositionally biased region" description="Gly residues" evidence="12">
    <location>
        <begin position="1600"/>
        <end position="1610"/>
    </location>
</feature>
<keyword evidence="10" id="KW-0539">Nucleus</keyword>
<evidence type="ECO:0000256" key="1">
    <source>
        <dbReference type="ARBA" id="ARBA00004123"/>
    </source>
</evidence>
<evidence type="ECO:0000259" key="13">
    <source>
        <dbReference type="PROSITE" id="PS51192"/>
    </source>
</evidence>
<dbReference type="GO" id="GO:0005634">
    <property type="term" value="C:nucleus"/>
    <property type="evidence" value="ECO:0000318"/>
    <property type="project" value="GO_Central"/>
</dbReference>
<feature type="compositionally biased region" description="Basic residues" evidence="12">
    <location>
        <begin position="1241"/>
        <end position="1257"/>
    </location>
</feature>
<feature type="compositionally biased region" description="Basic and acidic residues" evidence="12">
    <location>
        <begin position="1540"/>
        <end position="1555"/>
    </location>
</feature>
<dbReference type="Pfam" id="PF00176">
    <property type="entry name" value="SNF2-rel_dom"/>
    <property type="match status" value="1"/>
</dbReference>
<dbReference type="GO" id="GO:0005524">
    <property type="term" value="F:ATP binding"/>
    <property type="evidence" value="ECO:0007669"/>
    <property type="project" value="UniProtKB-KW"/>
</dbReference>
<dbReference type="InterPro" id="IPR027417">
    <property type="entry name" value="P-loop_NTPase"/>
</dbReference>
<feature type="compositionally biased region" description="Low complexity" evidence="12">
    <location>
        <begin position="1527"/>
        <end position="1536"/>
    </location>
</feature>
<feature type="compositionally biased region" description="Basic and acidic residues" evidence="12">
    <location>
        <begin position="1473"/>
        <end position="1490"/>
    </location>
</feature>
<comment type="similarity">
    <text evidence="2">Belongs to the helicase family.</text>
</comment>
<keyword evidence="8" id="KW-0067">ATP-binding</keyword>
<evidence type="ECO:0000256" key="8">
    <source>
        <dbReference type="ARBA" id="ARBA00022840"/>
    </source>
</evidence>
<dbReference type="GO" id="GO:0031507">
    <property type="term" value="P:heterochromatin formation"/>
    <property type="evidence" value="ECO:0000318"/>
    <property type="project" value="GO_Central"/>
</dbReference>
<dbReference type="STRING" id="105231.A0A1Y1HKU9"/>
<dbReference type="SMART" id="SM00490">
    <property type="entry name" value="HELICc"/>
    <property type="match status" value="1"/>
</dbReference>
<evidence type="ECO:0000313" key="16">
    <source>
        <dbReference type="Proteomes" id="UP000054558"/>
    </source>
</evidence>
<evidence type="ECO:0000256" key="4">
    <source>
        <dbReference type="ARBA" id="ARBA00022473"/>
    </source>
</evidence>
<protein>
    <recommendedName>
        <fullName evidence="3">DNA helicase</fullName>
        <ecNumber evidence="3">3.6.4.12</ecNumber>
    </recommendedName>
</protein>
<dbReference type="FunFam" id="3.40.50.10810:FF:000016">
    <property type="entry name" value="Chromatin structure-remodeling complex protein SYD"/>
    <property type="match status" value="1"/>
</dbReference>
<feature type="compositionally biased region" description="Low complexity" evidence="12">
    <location>
        <begin position="468"/>
        <end position="477"/>
    </location>
</feature>
<feature type="compositionally biased region" description="Basic and acidic residues" evidence="12">
    <location>
        <begin position="1629"/>
        <end position="1658"/>
    </location>
</feature>
<feature type="compositionally biased region" description="Basic and acidic residues" evidence="12">
    <location>
        <begin position="1374"/>
        <end position="1398"/>
    </location>
</feature>
<evidence type="ECO:0000313" key="15">
    <source>
        <dbReference type="EMBL" id="GAQ78262.1"/>
    </source>
</evidence>
<dbReference type="Proteomes" id="UP000054558">
    <property type="component" value="Unassembled WGS sequence"/>
</dbReference>
<dbReference type="Pfam" id="PF00271">
    <property type="entry name" value="Helicase_C"/>
    <property type="match status" value="1"/>
</dbReference>
<evidence type="ECO:0000256" key="10">
    <source>
        <dbReference type="ARBA" id="ARBA00023242"/>
    </source>
</evidence>
<sequence>MYSTPLPSKQLARLGGLRHSTVKMEGKNEADPPGESAPVPFRVLREEFQARDVEALKQALERALAAGISKEDSRYQALLKLSQGLARAPKGKLGSETECQTGSRQQQRAPLKASLSSQQVRRLAVQKAALALLSRDAVLPRAVERALLAEAPSSSARVTEGSSGLGVKAAAIAKSPLLQAVQEAQPASLPASGLRQAKEERLKQRLQWRKETLEHLPLAESDVVRAKSGLEVQALKLVELQRKVRAEVALEQKLLTSCQPDQLLDWSMMRLKREDVLRSILRADPERVKYGCAALSSMVGVTAAALEADERARRKREADREARNEENKRKNALLVRRRFLQELLASYHEWTALQAAEAKRLKQRNDGVLNWHSKEAKRANRAERLRVQALKNDDQEAYLALVAESKNERLKTLLGATDELLERLGQMVQLQKEADDFDPVEERIRKKNPERHREQGQEGVASPRAKDASAAPAAAPEAQPPEPKRDLMAGQKKYNQSVHAIEEKVLVQPRLLVGGQLRSYQLEGLQWMLSLFNNNLNGILADEMGLGKTIQTISLIAYLFENKGVQGPHLIVAPKAVLPNWAHEFKTWAPTLSAVLYDGTLDTRRAIQQDPLVAGHQFNVLLTHYDLVMRDKAFLRKIRWHYFIVDEGHRLKNHESVLATTIVNHYHIKRRILLTGTPIQNNLQELWSLLNFVLPTIFNNVQNFEDWFNAPFAEKGDLALNEEEEILVIRRLQQVIRPFLLRRKKAEVEKHLPSKVQVVLKSDLSAWQRSYYKQILESSSVAVEGGQATGKSRSLMNTAMQLRKCCNHPYLFLDTMEALPDDPSQRVRASGKFELLDRILPKMKQTGHRILLFSQMTKLMDILEDYLEWRGYAYLRLDGNTKTDERRELLELYNAPDSPYFIFLLSTRAGGLGLNLQTADTVIMFDSDWNPAMDQQAEDRAHRIGQKKEVRVFVLVSVGSIEEEILERARSKMGIDAKVIQAGMFNQSSTAAERRELLEEIMRRGTQRLGTDVPSEREINRLLARTEDEFQMFEQIDAQWRRETKFSSRLLEEHEVPDWAHIREEESADVTTSAAENSAAGGKRKRSRVSYADPLSDEQWLQIVDEGGDVTKVAQERREAKERRKAKREERERQLEEEARIKAEKEAALEKKAQKKAAKRSKGSDGTAEPKKQKGSKRKHDTVAGEVDNDASEKERHHSKKRRRDEQGDAEATGEETGTETSALAAESAPAAGTSEAAPRKRDRRGKKRRKKGRRPPAKTSADNGGGGKADEAAASGPQTEIELEGEGLEVVERANSEGLLEDGGDLEELERGEGPSADGHGGTAEERGEGESRDEPGARDGVLHEGGDAEKGAPGQSTGQEGPEISGSGAEKNVVDERGEGFGGEKDARKGPVESHLEGPSGAEAAGTAEAEEEAGKEKEQMDDGVDVEKREGGEKKSRFGTRKRKGRVVERGRAGPVEASVGKGSQADTEETVKERENEKAEVGERAADSNGEALGGLQLGGGRAAVEEWKKVEKGSTGGLVLRLKLGVRSGGSSQRGDSKSELSNGRKRDGSEVNGELEGGTGHGRKGGGEELTDSNGVEKRVGKERSKRHRTNGLMRGGGGEGLGAGTRVAGVAEGAKVGLASTKESEESIEVRTDREEARTGDMPKNGGKDEGIDPGDGIEYLGKGLEERMPEKEADNSEGAGTNVGKDDAGVAEPVGHVGERGLPSMGRHPGLRGYGETQSHDEEGQKPAPKSRRARSRMRP</sequence>
<keyword evidence="4" id="KW-0217">Developmental protein</keyword>
<dbReference type="GO" id="GO:0003678">
    <property type="term" value="F:DNA helicase activity"/>
    <property type="evidence" value="ECO:0007669"/>
    <property type="project" value="UniProtKB-EC"/>
</dbReference>
<dbReference type="InterPro" id="IPR049730">
    <property type="entry name" value="SNF2/RAD54-like_C"/>
</dbReference>
<feature type="compositionally biased region" description="Basic and acidic residues" evidence="12">
    <location>
        <begin position="1671"/>
        <end position="1682"/>
    </location>
</feature>
<feature type="compositionally biased region" description="Acidic residues" evidence="12">
    <location>
        <begin position="1300"/>
        <end position="1311"/>
    </location>
</feature>
<keyword evidence="7" id="KW-0347">Helicase</keyword>
<dbReference type="GO" id="GO:0140750">
    <property type="term" value="F:nucleosome array spacer activity"/>
    <property type="evidence" value="ECO:0000318"/>
    <property type="project" value="GO_Central"/>
</dbReference>
<feature type="region of interest" description="Disordered" evidence="12">
    <location>
        <begin position="435"/>
        <end position="491"/>
    </location>
</feature>
<evidence type="ECO:0000259" key="14">
    <source>
        <dbReference type="PROSITE" id="PS51194"/>
    </source>
</evidence>
<evidence type="ECO:0000256" key="11">
    <source>
        <dbReference type="SAM" id="Coils"/>
    </source>
</evidence>
<feature type="coiled-coil region" evidence="11">
    <location>
        <begin position="308"/>
        <end position="335"/>
    </location>
</feature>
<dbReference type="GO" id="GO:0016787">
    <property type="term" value="F:hydrolase activity"/>
    <property type="evidence" value="ECO:0007669"/>
    <property type="project" value="UniProtKB-KW"/>
</dbReference>
<evidence type="ECO:0000256" key="9">
    <source>
        <dbReference type="ARBA" id="ARBA00022853"/>
    </source>
</evidence>
<dbReference type="InterPro" id="IPR000330">
    <property type="entry name" value="SNF2_N"/>
</dbReference>
<dbReference type="InterPro" id="IPR038718">
    <property type="entry name" value="SNF2-like_sf"/>
</dbReference>
<feature type="domain" description="Helicase C-terminal" evidence="14">
    <location>
        <begin position="835"/>
        <end position="998"/>
    </location>
</feature>
<dbReference type="GO" id="GO:0042393">
    <property type="term" value="F:histone binding"/>
    <property type="evidence" value="ECO:0007669"/>
    <property type="project" value="InterPro"/>
</dbReference>
<dbReference type="Pfam" id="PF14619">
    <property type="entry name" value="SnAC"/>
    <property type="match status" value="1"/>
</dbReference>
<dbReference type="InterPro" id="IPR014001">
    <property type="entry name" value="Helicase_ATP-bd"/>
</dbReference>
<dbReference type="GO" id="GO:0003682">
    <property type="term" value="F:chromatin binding"/>
    <property type="evidence" value="ECO:0000318"/>
    <property type="project" value="GO_Central"/>
</dbReference>
<dbReference type="SMART" id="SM01314">
    <property type="entry name" value="SnAC"/>
    <property type="match status" value="1"/>
</dbReference>
<feature type="compositionally biased region" description="Low complexity" evidence="12">
    <location>
        <begin position="1219"/>
        <end position="1237"/>
    </location>
</feature>
<evidence type="ECO:0000256" key="3">
    <source>
        <dbReference type="ARBA" id="ARBA00012551"/>
    </source>
</evidence>
<feature type="region of interest" description="Disordered" evidence="12">
    <location>
        <begin position="1527"/>
        <end position="1611"/>
    </location>
</feature>
<feature type="region of interest" description="Disordered" evidence="12">
    <location>
        <begin position="89"/>
        <end position="113"/>
    </location>
</feature>
<dbReference type="GO" id="GO:0000785">
    <property type="term" value="C:chromatin"/>
    <property type="evidence" value="ECO:0000318"/>
    <property type="project" value="GO_Central"/>
</dbReference>
<feature type="region of interest" description="Disordered" evidence="12">
    <location>
        <begin position="1115"/>
        <end position="1504"/>
    </location>
</feature>
<feature type="domain" description="Helicase ATP-binding" evidence="13">
    <location>
        <begin position="529"/>
        <end position="696"/>
    </location>
</feature>
<accession>A0A1Y1HKU9</accession>
<dbReference type="EMBL" id="DF236959">
    <property type="protein sequence ID" value="GAQ78262.1"/>
    <property type="molecule type" value="Genomic_DNA"/>
</dbReference>
<dbReference type="PANTHER" id="PTHR10799">
    <property type="entry name" value="SNF2/RAD54 HELICASE FAMILY"/>
    <property type="match status" value="1"/>
</dbReference>
<keyword evidence="6" id="KW-0378">Hydrolase</keyword>
<dbReference type="Gene3D" id="3.40.50.300">
    <property type="entry name" value="P-loop containing nucleotide triphosphate hydrolases"/>
    <property type="match status" value="1"/>
</dbReference>
<keyword evidence="5" id="KW-0547">Nucleotide-binding</keyword>
<dbReference type="OrthoDB" id="5857104at2759"/>
<feature type="region of interest" description="Disordered" evidence="12">
    <location>
        <begin position="1067"/>
        <end position="1092"/>
    </location>
</feature>
<evidence type="ECO:0000256" key="12">
    <source>
        <dbReference type="SAM" id="MobiDB-lite"/>
    </source>
</evidence>
<feature type="compositionally biased region" description="Polar residues" evidence="12">
    <location>
        <begin position="97"/>
        <end position="113"/>
    </location>
</feature>
<dbReference type="FunFam" id="3.40.50.300:FF:000755">
    <property type="entry name" value="Probable ATP-dependent DNA helicase CHR12"/>
    <property type="match status" value="1"/>
</dbReference>
<gene>
    <name evidence="15" type="ORF">KFL_000100280</name>
</gene>
<feature type="compositionally biased region" description="Basic residues" evidence="12">
    <location>
        <begin position="1737"/>
        <end position="1748"/>
    </location>
</feature>
<dbReference type="PROSITE" id="PS51194">
    <property type="entry name" value="HELICASE_CTER"/>
    <property type="match status" value="1"/>
</dbReference>
<dbReference type="GO" id="GO:0003677">
    <property type="term" value="F:DNA binding"/>
    <property type="evidence" value="ECO:0000318"/>
    <property type="project" value="GO_Central"/>
</dbReference>
<dbReference type="SUPFAM" id="SSF52540">
    <property type="entry name" value="P-loop containing nucleoside triphosphate hydrolases"/>
    <property type="match status" value="2"/>
</dbReference>
<keyword evidence="11" id="KW-0175">Coiled coil</keyword>
<dbReference type="CDD" id="cd18793">
    <property type="entry name" value="SF2_C_SNF"/>
    <property type="match status" value="1"/>
</dbReference>
<dbReference type="InterPro" id="IPR029295">
    <property type="entry name" value="SnAC"/>
</dbReference>
<reference evidence="15 16" key="1">
    <citation type="journal article" date="2014" name="Nat. Commun.">
        <title>Klebsormidium flaccidum genome reveals primary factors for plant terrestrial adaptation.</title>
        <authorList>
            <person name="Hori K."/>
            <person name="Maruyama F."/>
            <person name="Fujisawa T."/>
            <person name="Togashi T."/>
            <person name="Yamamoto N."/>
            <person name="Seo M."/>
            <person name="Sato S."/>
            <person name="Yamada T."/>
            <person name="Mori H."/>
            <person name="Tajima N."/>
            <person name="Moriyama T."/>
            <person name="Ikeuchi M."/>
            <person name="Watanabe M."/>
            <person name="Wada H."/>
            <person name="Kobayashi K."/>
            <person name="Saito M."/>
            <person name="Masuda T."/>
            <person name="Sasaki-Sekimoto Y."/>
            <person name="Mashiguchi K."/>
            <person name="Awai K."/>
            <person name="Shimojima M."/>
            <person name="Masuda S."/>
            <person name="Iwai M."/>
            <person name="Nobusawa T."/>
            <person name="Narise T."/>
            <person name="Kondo S."/>
            <person name="Saito H."/>
            <person name="Sato R."/>
            <person name="Murakawa M."/>
            <person name="Ihara Y."/>
            <person name="Oshima-Yamada Y."/>
            <person name="Ohtaka K."/>
            <person name="Satoh M."/>
            <person name="Sonobe K."/>
            <person name="Ishii M."/>
            <person name="Ohtani R."/>
            <person name="Kanamori-Sato M."/>
            <person name="Honoki R."/>
            <person name="Miyazaki D."/>
            <person name="Mochizuki H."/>
            <person name="Umetsu J."/>
            <person name="Higashi K."/>
            <person name="Shibata D."/>
            <person name="Kamiya Y."/>
            <person name="Sato N."/>
            <person name="Nakamura Y."/>
            <person name="Tabata S."/>
            <person name="Ida S."/>
            <person name="Kurokawa K."/>
            <person name="Ohta H."/>
        </authorList>
    </citation>
    <scope>NUCLEOTIDE SEQUENCE [LARGE SCALE GENOMIC DNA]</scope>
    <source>
        <strain evidence="15 16">NIES-2285</strain>
    </source>
</reference>
<evidence type="ECO:0000256" key="5">
    <source>
        <dbReference type="ARBA" id="ARBA00022741"/>
    </source>
</evidence>
<dbReference type="InterPro" id="IPR001650">
    <property type="entry name" value="Helicase_C-like"/>
</dbReference>
<evidence type="ECO:0000256" key="6">
    <source>
        <dbReference type="ARBA" id="ARBA00022801"/>
    </source>
</evidence>
<organism evidence="15 16">
    <name type="scientific">Klebsormidium nitens</name>
    <name type="common">Green alga</name>
    <name type="synonym">Ulothrix nitens</name>
    <dbReference type="NCBI Taxonomy" id="105231"/>
    <lineage>
        <taxon>Eukaryota</taxon>
        <taxon>Viridiplantae</taxon>
        <taxon>Streptophyta</taxon>
        <taxon>Klebsormidiophyceae</taxon>
        <taxon>Klebsormidiales</taxon>
        <taxon>Klebsormidiaceae</taxon>
        <taxon>Klebsormidium</taxon>
    </lineage>
</organism>
<dbReference type="EC" id="3.6.4.12" evidence="3"/>
<name>A0A1Y1HKU9_KLENI</name>